<evidence type="ECO:0000313" key="2">
    <source>
        <dbReference type="Proteomes" id="UP000792457"/>
    </source>
</evidence>
<comment type="caution">
    <text evidence="1">The sequence shown here is derived from an EMBL/GenBank/DDBJ whole genome shotgun (WGS) entry which is preliminary data.</text>
</comment>
<accession>A0A8K0P479</accession>
<name>A0A8K0P479_LADFU</name>
<reference evidence="1" key="1">
    <citation type="submission" date="2013-04" db="EMBL/GenBank/DDBJ databases">
        <authorList>
            <person name="Qu J."/>
            <person name="Murali S.C."/>
            <person name="Bandaranaike D."/>
            <person name="Bellair M."/>
            <person name="Blankenburg K."/>
            <person name="Chao H."/>
            <person name="Dinh H."/>
            <person name="Doddapaneni H."/>
            <person name="Downs B."/>
            <person name="Dugan-Rocha S."/>
            <person name="Elkadiri S."/>
            <person name="Gnanaolivu R.D."/>
            <person name="Hernandez B."/>
            <person name="Javaid M."/>
            <person name="Jayaseelan J.C."/>
            <person name="Lee S."/>
            <person name="Li M."/>
            <person name="Ming W."/>
            <person name="Munidasa M."/>
            <person name="Muniz J."/>
            <person name="Nguyen L."/>
            <person name="Ongeri F."/>
            <person name="Osuji N."/>
            <person name="Pu L.-L."/>
            <person name="Puazo M."/>
            <person name="Qu C."/>
            <person name="Quiroz J."/>
            <person name="Raj R."/>
            <person name="Weissenberger G."/>
            <person name="Xin Y."/>
            <person name="Zou X."/>
            <person name="Han Y."/>
            <person name="Richards S."/>
            <person name="Worley K."/>
            <person name="Muzny D."/>
            <person name="Gibbs R."/>
        </authorList>
    </citation>
    <scope>NUCLEOTIDE SEQUENCE</scope>
    <source>
        <strain evidence="1">Sampled in the wild</strain>
    </source>
</reference>
<dbReference type="OrthoDB" id="7540217at2759"/>
<gene>
    <name evidence="1" type="ORF">J437_LFUL014933</name>
</gene>
<dbReference type="Proteomes" id="UP000792457">
    <property type="component" value="Unassembled WGS sequence"/>
</dbReference>
<organism evidence="1 2">
    <name type="scientific">Ladona fulva</name>
    <name type="common">Scarce chaser dragonfly</name>
    <name type="synonym">Libellula fulva</name>
    <dbReference type="NCBI Taxonomy" id="123851"/>
    <lineage>
        <taxon>Eukaryota</taxon>
        <taxon>Metazoa</taxon>
        <taxon>Ecdysozoa</taxon>
        <taxon>Arthropoda</taxon>
        <taxon>Hexapoda</taxon>
        <taxon>Insecta</taxon>
        <taxon>Pterygota</taxon>
        <taxon>Palaeoptera</taxon>
        <taxon>Odonata</taxon>
        <taxon>Epiprocta</taxon>
        <taxon>Anisoptera</taxon>
        <taxon>Libelluloidea</taxon>
        <taxon>Libellulidae</taxon>
        <taxon>Ladona</taxon>
    </lineage>
</organism>
<evidence type="ECO:0000313" key="1">
    <source>
        <dbReference type="EMBL" id="KAG8235295.1"/>
    </source>
</evidence>
<protein>
    <submittedName>
        <fullName evidence="1">Uncharacterized protein</fullName>
    </submittedName>
</protein>
<dbReference type="AlphaFoldDB" id="A0A8K0P479"/>
<sequence length="82" mass="9086">MPAKKSHSKECTMRIMTMEGLKHLFWKRPISATAGIESGRPKDVPIVAKTKFPANVHVLGVVSSEGDVMPTNFFSEDEIITK</sequence>
<reference evidence="1" key="2">
    <citation type="submission" date="2017-10" db="EMBL/GenBank/DDBJ databases">
        <title>Ladona fulva Genome sequencing and assembly.</title>
        <authorList>
            <person name="Murali S."/>
            <person name="Richards S."/>
            <person name="Bandaranaike D."/>
            <person name="Bellair M."/>
            <person name="Blankenburg K."/>
            <person name="Chao H."/>
            <person name="Dinh H."/>
            <person name="Doddapaneni H."/>
            <person name="Dugan-Rocha S."/>
            <person name="Elkadiri S."/>
            <person name="Gnanaolivu R."/>
            <person name="Hernandez B."/>
            <person name="Skinner E."/>
            <person name="Javaid M."/>
            <person name="Lee S."/>
            <person name="Li M."/>
            <person name="Ming W."/>
            <person name="Munidasa M."/>
            <person name="Muniz J."/>
            <person name="Nguyen L."/>
            <person name="Hughes D."/>
            <person name="Osuji N."/>
            <person name="Pu L.-L."/>
            <person name="Puazo M."/>
            <person name="Qu C."/>
            <person name="Quiroz J."/>
            <person name="Raj R."/>
            <person name="Weissenberger G."/>
            <person name="Xin Y."/>
            <person name="Zou X."/>
            <person name="Han Y."/>
            <person name="Worley K."/>
            <person name="Muzny D."/>
            <person name="Gibbs R."/>
        </authorList>
    </citation>
    <scope>NUCLEOTIDE SEQUENCE</scope>
    <source>
        <strain evidence="1">Sampled in the wild</strain>
    </source>
</reference>
<dbReference type="EMBL" id="KZ308896">
    <property type="protein sequence ID" value="KAG8235295.1"/>
    <property type="molecule type" value="Genomic_DNA"/>
</dbReference>
<proteinExistence type="predicted"/>
<keyword evidence="2" id="KW-1185">Reference proteome</keyword>